<accession>A0A0V7ZNQ0</accession>
<keyword evidence="4" id="KW-0804">Transcription</keyword>
<evidence type="ECO:0000256" key="4">
    <source>
        <dbReference type="ARBA" id="ARBA00023163"/>
    </source>
</evidence>
<dbReference type="Gene3D" id="1.10.10.60">
    <property type="entry name" value="Homeodomain-like"/>
    <property type="match status" value="2"/>
</dbReference>
<evidence type="ECO:0000256" key="2">
    <source>
        <dbReference type="ARBA" id="ARBA00023125"/>
    </source>
</evidence>
<dbReference type="InterPro" id="IPR037923">
    <property type="entry name" value="HTH-like"/>
</dbReference>
<dbReference type="EMBL" id="LMTZ01000100">
    <property type="protein sequence ID" value="KST66056.1"/>
    <property type="molecule type" value="Genomic_DNA"/>
</dbReference>
<dbReference type="Pfam" id="PF12833">
    <property type="entry name" value="HTH_18"/>
    <property type="match status" value="1"/>
</dbReference>
<dbReference type="InterPro" id="IPR050204">
    <property type="entry name" value="AraC_XylS_family_regulators"/>
</dbReference>
<evidence type="ECO:0000313" key="6">
    <source>
        <dbReference type="EMBL" id="KST65556.1"/>
    </source>
</evidence>
<dbReference type="PANTHER" id="PTHR46796:SF6">
    <property type="entry name" value="ARAC SUBFAMILY"/>
    <property type="match status" value="1"/>
</dbReference>
<dbReference type="InterPro" id="IPR018060">
    <property type="entry name" value="HTH_AraC"/>
</dbReference>
<dbReference type="SUPFAM" id="SSF51215">
    <property type="entry name" value="Regulatory protein AraC"/>
    <property type="match status" value="1"/>
</dbReference>
<keyword evidence="3" id="KW-0010">Activator</keyword>
<organism evidence="7 8">
    <name type="scientific">Mastigocoleus testarum BC008</name>
    <dbReference type="NCBI Taxonomy" id="371196"/>
    <lineage>
        <taxon>Bacteria</taxon>
        <taxon>Bacillati</taxon>
        <taxon>Cyanobacteriota</taxon>
        <taxon>Cyanophyceae</taxon>
        <taxon>Nostocales</taxon>
        <taxon>Hapalosiphonaceae</taxon>
        <taxon>Mastigocoleus</taxon>
    </lineage>
</organism>
<dbReference type="EMBL" id="LMTZ01000107">
    <property type="protein sequence ID" value="KST65556.1"/>
    <property type="molecule type" value="Genomic_DNA"/>
</dbReference>
<dbReference type="RefSeq" id="WP_058183887.1">
    <property type="nucleotide sequence ID" value="NZ_LMTZ01000100.1"/>
</dbReference>
<dbReference type="Proteomes" id="UP000053372">
    <property type="component" value="Unassembled WGS sequence"/>
</dbReference>
<dbReference type="SUPFAM" id="SSF46689">
    <property type="entry name" value="Homeodomain-like"/>
    <property type="match status" value="2"/>
</dbReference>
<dbReference type="SMART" id="SM00342">
    <property type="entry name" value="HTH_ARAC"/>
    <property type="match status" value="1"/>
</dbReference>
<dbReference type="OrthoDB" id="516605at2"/>
<gene>
    <name evidence="7" type="ORF">BC008_24060</name>
    <name evidence="6" type="ORF">BC008_42300</name>
</gene>
<dbReference type="GO" id="GO:0043565">
    <property type="term" value="F:sequence-specific DNA binding"/>
    <property type="evidence" value="ECO:0007669"/>
    <property type="project" value="InterPro"/>
</dbReference>
<feature type="domain" description="HTH araC/xylS-type" evidence="5">
    <location>
        <begin position="192"/>
        <end position="290"/>
    </location>
</feature>
<dbReference type="InterPro" id="IPR009057">
    <property type="entry name" value="Homeodomain-like_sf"/>
</dbReference>
<name>A0A0V7ZNQ0_9CYAN</name>
<dbReference type="PROSITE" id="PS01124">
    <property type="entry name" value="HTH_ARAC_FAMILY_2"/>
    <property type="match status" value="1"/>
</dbReference>
<comment type="caution">
    <text evidence="7">The sequence shown here is derived from an EMBL/GenBank/DDBJ whole genome shotgun (WGS) entry which is preliminary data.</text>
</comment>
<evidence type="ECO:0000256" key="1">
    <source>
        <dbReference type="ARBA" id="ARBA00023015"/>
    </source>
</evidence>
<sequence>MVSLPHKPLVEIPSSIISSQDLGWKSIIVEEFQQPPGAEESCFWKEHAICLSLATRPNRLWQTIGDRSYVGLYRKGDISITPAELPCSYRAYNNDHYLQIRIPPQFVRKVATETVDSDPELKLITEFRCRNPQIEQLAMMLRTELHQGGDGFGQLYIESLANAMVVHLLRDYSETKTRVSAYKGGLDDRKLVQVSEYINAHLDRDIKLADLASVAGVSQFHFSRLFKQSIGISPHKYLLKERVERAKHLLKNSKLAIAEIAFQCGFNSQSHLGKSFRELTGVTPGVYRRG</sequence>
<evidence type="ECO:0000259" key="5">
    <source>
        <dbReference type="PROSITE" id="PS01124"/>
    </source>
</evidence>
<evidence type="ECO:0000313" key="7">
    <source>
        <dbReference type="EMBL" id="KST66056.1"/>
    </source>
</evidence>
<dbReference type="PANTHER" id="PTHR46796">
    <property type="entry name" value="HTH-TYPE TRANSCRIPTIONAL ACTIVATOR RHAS-RELATED"/>
    <property type="match status" value="1"/>
</dbReference>
<keyword evidence="1" id="KW-0805">Transcription regulation</keyword>
<dbReference type="GO" id="GO:0003700">
    <property type="term" value="F:DNA-binding transcription factor activity"/>
    <property type="evidence" value="ECO:0007669"/>
    <property type="project" value="InterPro"/>
</dbReference>
<dbReference type="InterPro" id="IPR018062">
    <property type="entry name" value="HTH_AraC-typ_CS"/>
</dbReference>
<evidence type="ECO:0000313" key="8">
    <source>
        <dbReference type="Proteomes" id="UP000053372"/>
    </source>
</evidence>
<protein>
    <submittedName>
        <fullName evidence="7">AraC family transcriptional regulator</fullName>
    </submittedName>
</protein>
<reference evidence="7 8" key="1">
    <citation type="journal article" date="2015" name="Genome Announc.">
        <title>Draft Genome of the Euendolithic (true boring) Cyanobacterium Mastigocoleus testarum strain BC008.</title>
        <authorList>
            <person name="Guida B.S."/>
            <person name="Garcia-Pichel F."/>
        </authorList>
    </citation>
    <scope>NUCLEOTIDE SEQUENCE [LARGE SCALE GENOMIC DNA]</scope>
    <source>
        <strain evidence="7 8">BC008</strain>
    </source>
</reference>
<dbReference type="PROSITE" id="PS00041">
    <property type="entry name" value="HTH_ARAC_FAMILY_1"/>
    <property type="match status" value="1"/>
</dbReference>
<keyword evidence="8" id="KW-1185">Reference proteome</keyword>
<proteinExistence type="predicted"/>
<evidence type="ECO:0000256" key="3">
    <source>
        <dbReference type="ARBA" id="ARBA00023159"/>
    </source>
</evidence>
<keyword evidence="2" id="KW-0238">DNA-binding</keyword>
<dbReference type="AlphaFoldDB" id="A0A0V7ZNQ0"/>